<dbReference type="Gene3D" id="3.10.620.30">
    <property type="match status" value="1"/>
</dbReference>
<evidence type="ECO:0000256" key="1">
    <source>
        <dbReference type="SAM" id="Phobius"/>
    </source>
</evidence>
<dbReference type="InterPro" id="IPR024618">
    <property type="entry name" value="DUF3857"/>
</dbReference>
<feature type="transmembrane region" description="Helical" evidence="1">
    <location>
        <begin position="663"/>
        <end position="683"/>
    </location>
</feature>
<feature type="chain" id="PRO_5020688737" evidence="2">
    <location>
        <begin position="29"/>
        <end position="895"/>
    </location>
</feature>
<keyword evidence="1" id="KW-1133">Transmembrane helix</keyword>
<feature type="transmembrane region" description="Helical" evidence="1">
    <location>
        <begin position="816"/>
        <end position="833"/>
    </location>
</feature>
<evidence type="ECO:0000259" key="3">
    <source>
        <dbReference type="Pfam" id="PF12969"/>
    </source>
</evidence>
<reference evidence="4 5" key="1">
    <citation type="submission" date="2019-02" db="EMBL/GenBank/DDBJ databases">
        <title>Pedobacter sp. RP-3-8 sp. nov., isolated from Arctic soil.</title>
        <authorList>
            <person name="Dahal R.H."/>
        </authorList>
    </citation>
    <scope>NUCLEOTIDE SEQUENCE [LARGE SCALE GENOMIC DNA]</scope>
    <source>
        <strain evidence="4 5">RP-3-8</strain>
    </source>
</reference>
<dbReference type="Proteomes" id="UP000291117">
    <property type="component" value="Unassembled WGS sequence"/>
</dbReference>
<feature type="transmembrane region" description="Helical" evidence="1">
    <location>
        <begin position="703"/>
        <end position="723"/>
    </location>
</feature>
<keyword evidence="5" id="KW-1185">Reference proteome</keyword>
<dbReference type="OrthoDB" id="98874at2"/>
<dbReference type="InterPro" id="IPR019690">
    <property type="entry name" value="DUF2569"/>
</dbReference>
<dbReference type="InterPro" id="IPR038765">
    <property type="entry name" value="Papain-like_cys_pep_sf"/>
</dbReference>
<evidence type="ECO:0000313" key="5">
    <source>
        <dbReference type="Proteomes" id="UP000291117"/>
    </source>
</evidence>
<dbReference type="EMBL" id="SJSM01000016">
    <property type="protein sequence ID" value="TCC91024.1"/>
    <property type="molecule type" value="Genomic_DNA"/>
</dbReference>
<feature type="transmembrane region" description="Helical" evidence="1">
    <location>
        <begin position="743"/>
        <end position="771"/>
    </location>
</feature>
<keyword evidence="1" id="KW-0812">Transmembrane</keyword>
<feature type="domain" description="DUF3857" evidence="3">
    <location>
        <begin position="77"/>
        <end position="238"/>
    </location>
</feature>
<dbReference type="AlphaFoldDB" id="A0A4R0MYF6"/>
<sequence length="895" mass="103707">MRFRALSICFLKAFFVLNLSLVTLSAFSQGKNFSIDRKDPLWIVKLNSQGLKPKAKDILDGYFLALYENQTHAELDEEYTHLIREIVSDAGVQNASQISITYDPGFQKLVLHKVIVWRDNQPLDQLITNKFKILQKEKDLSKFIYRGTYDAFLLLNDIRKGDRIEYAYTVKGSNPIYGKKLAATIYFEGSSSIGHLYNNLIFDKKRNLSLKNFNFNDKPKITEKDGLKMYEWESKLTKTSRVADFEPSWYNTEKRTQFTEYKNWNEVVNWGLSVNDYSNIKTPLLNKKTEELWKKAGADTTKYIESTIRFAQDEIRYMGIEMGIYSHRPNSPEKVITQRYGDCKDKSLLLVHLLKAKGIEAYSAYVDTYSTIKTNEYLPSPFVFNHVVVMVDRKKVKTWIDPTISYQRGKFKELYFPNYGYALVLKKGNNALEQIRTTAAGKQIAHLKFNIADTLSDKASTLLIKTTYTGNYANNMRQELAESGAAEIEKSYAEYYADLYTDIEVDQPLKFSDNEQTNTIEVTESYKINDIWEEDTKTGEKYVAFYGDLIRHQLQKVAAKNRPAPLLLKFPTDLEQIITAEMPFESKRSNGEFKLENDQYSFELNRSQLGKTQTFHYKLRNLKAYIEGSNIKKYVKDREKISEYLTYYVDRKVIDPTLDVNPYTLVAFILTFIISGLYFMGLYKQSAPFDLERIEYAQPISGWLILLAIRMITLPIGLAYKLFSLGYFNGSIWDGIATLKYEYLIKGLFIIESVGFALLIAAAILCIILFFNKRERFPRLYINFSIGFITFTVIDFISGMLIAYSNKTPFADANESINVFISITISFAWILYLQRSEQVKETFVFSYPEIEWKSAIIKKNNDQLFTERVETIIEEESINDQAPVSNSDINNHEKF</sequence>
<comment type="caution">
    <text evidence="4">The sequence shown here is derived from an EMBL/GenBank/DDBJ whole genome shotgun (WGS) entry which is preliminary data.</text>
</comment>
<dbReference type="Pfam" id="PF12969">
    <property type="entry name" value="DUF3857"/>
    <property type="match status" value="1"/>
</dbReference>
<protein>
    <submittedName>
        <fullName evidence="4">DUF3857 domain-containing protein</fullName>
    </submittedName>
</protein>
<dbReference type="Gene3D" id="2.60.40.3140">
    <property type="match status" value="1"/>
</dbReference>
<keyword evidence="2" id="KW-0732">Signal</keyword>
<feature type="signal peptide" evidence="2">
    <location>
        <begin position="1"/>
        <end position="28"/>
    </location>
</feature>
<name>A0A4R0MYF6_9SPHI</name>
<feature type="transmembrane region" description="Helical" evidence="1">
    <location>
        <begin position="780"/>
        <end position="804"/>
    </location>
</feature>
<organism evidence="4 5">
    <name type="scientific">Pedobacter hiemivivus</name>
    <dbReference type="NCBI Taxonomy" id="2530454"/>
    <lineage>
        <taxon>Bacteria</taxon>
        <taxon>Pseudomonadati</taxon>
        <taxon>Bacteroidota</taxon>
        <taxon>Sphingobacteriia</taxon>
        <taxon>Sphingobacteriales</taxon>
        <taxon>Sphingobacteriaceae</taxon>
        <taxon>Pedobacter</taxon>
    </lineage>
</organism>
<dbReference type="Pfam" id="PF10754">
    <property type="entry name" value="DUF2569"/>
    <property type="match status" value="1"/>
</dbReference>
<keyword evidence="1" id="KW-0472">Membrane</keyword>
<dbReference type="SUPFAM" id="SSF54001">
    <property type="entry name" value="Cysteine proteinases"/>
    <property type="match status" value="1"/>
</dbReference>
<evidence type="ECO:0000313" key="4">
    <source>
        <dbReference type="EMBL" id="TCC91024.1"/>
    </source>
</evidence>
<evidence type="ECO:0000256" key="2">
    <source>
        <dbReference type="SAM" id="SignalP"/>
    </source>
</evidence>
<accession>A0A4R0MYF6</accession>
<proteinExistence type="predicted"/>
<gene>
    <name evidence="4" type="ORF">EZ444_20120</name>
</gene>